<keyword evidence="2 4" id="KW-0808">Transferase</keyword>
<protein>
    <recommendedName>
        <fullName evidence="5">Protein arginine N-methyltransferase domain-containing protein</fullName>
    </recommendedName>
</protein>
<dbReference type="InterPro" id="IPR029063">
    <property type="entry name" value="SAM-dependent_MTases_sf"/>
</dbReference>
<dbReference type="PANTHER" id="PTHR11006:SF4">
    <property type="entry name" value="PROTEIN ARGININE N-METHYLTRANSFERASE 7"/>
    <property type="match status" value="1"/>
</dbReference>
<evidence type="ECO:0000313" key="6">
    <source>
        <dbReference type="EMBL" id="KAJ8906934.1"/>
    </source>
</evidence>
<comment type="caution">
    <text evidence="6">The sequence shown here is derived from an EMBL/GenBank/DDBJ whole genome shotgun (WGS) entry which is preliminary data.</text>
</comment>
<evidence type="ECO:0000259" key="5">
    <source>
        <dbReference type="Pfam" id="PF22528"/>
    </source>
</evidence>
<keyword evidence="1 4" id="KW-0489">Methyltransferase</keyword>
<evidence type="ECO:0000256" key="4">
    <source>
        <dbReference type="PROSITE-ProRule" id="PRU01015"/>
    </source>
</evidence>
<dbReference type="PANTHER" id="PTHR11006">
    <property type="entry name" value="PROTEIN ARGININE N-METHYLTRANSFERASE"/>
    <property type="match status" value="1"/>
</dbReference>
<dbReference type="GO" id="GO:0042054">
    <property type="term" value="F:histone methyltransferase activity"/>
    <property type="evidence" value="ECO:0007669"/>
    <property type="project" value="TreeGrafter"/>
</dbReference>
<dbReference type="AlphaFoldDB" id="A0AAV8UWJ5"/>
<keyword evidence="7" id="KW-1185">Reference proteome</keyword>
<dbReference type="InterPro" id="IPR025799">
    <property type="entry name" value="Arg_MeTrfase"/>
</dbReference>
<name>A0AAV8UWJ5_9RHOD</name>
<gene>
    <name evidence="6" type="ORF">NDN08_003418</name>
</gene>
<dbReference type="GO" id="GO:0016274">
    <property type="term" value="F:protein-arginine N-methyltransferase activity"/>
    <property type="evidence" value="ECO:0007669"/>
    <property type="project" value="InterPro"/>
</dbReference>
<dbReference type="SUPFAM" id="SSF53335">
    <property type="entry name" value="S-adenosyl-L-methionine-dependent methyltransferases"/>
    <property type="match status" value="1"/>
</dbReference>
<accession>A0AAV8UWJ5</accession>
<dbReference type="GO" id="GO:0032259">
    <property type="term" value="P:methylation"/>
    <property type="evidence" value="ECO:0007669"/>
    <property type="project" value="UniProtKB-KW"/>
</dbReference>
<organism evidence="6 7">
    <name type="scientific">Rhodosorus marinus</name>
    <dbReference type="NCBI Taxonomy" id="101924"/>
    <lineage>
        <taxon>Eukaryota</taxon>
        <taxon>Rhodophyta</taxon>
        <taxon>Stylonematophyceae</taxon>
        <taxon>Stylonematales</taxon>
        <taxon>Stylonemataceae</taxon>
        <taxon>Rhodosorus</taxon>
    </lineage>
</organism>
<evidence type="ECO:0000256" key="1">
    <source>
        <dbReference type="ARBA" id="ARBA00022603"/>
    </source>
</evidence>
<dbReference type="Pfam" id="PF22528">
    <property type="entry name" value="PRMT_C"/>
    <property type="match status" value="1"/>
</dbReference>
<dbReference type="Pfam" id="PF06325">
    <property type="entry name" value="PrmA"/>
    <property type="match status" value="1"/>
</dbReference>
<dbReference type="Proteomes" id="UP001157974">
    <property type="component" value="Unassembled WGS sequence"/>
</dbReference>
<dbReference type="EMBL" id="JAMWBK010000003">
    <property type="protein sequence ID" value="KAJ8906934.1"/>
    <property type="molecule type" value="Genomic_DNA"/>
</dbReference>
<reference evidence="6 7" key="1">
    <citation type="journal article" date="2023" name="Nat. Commun.">
        <title>Origin of minicircular mitochondrial genomes in red algae.</title>
        <authorList>
            <person name="Lee Y."/>
            <person name="Cho C.H."/>
            <person name="Lee Y.M."/>
            <person name="Park S.I."/>
            <person name="Yang J.H."/>
            <person name="West J.A."/>
            <person name="Bhattacharya D."/>
            <person name="Yoon H.S."/>
        </authorList>
    </citation>
    <scope>NUCLEOTIDE SEQUENCE [LARGE SCALE GENOMIC DNA]</scope>
    <source>
        <strain evidence="6 7">CCMP1338</strain>
        <tissue evidence="6">Whole cell</tissue>
    </source>
</reference>
<dbReference type="Gene3D" id="2.70.160.11">
    <property type="entry name" value="Hnrnp arginine n-methyltransferase1"/>
    <property type="match status" value="1"/>
</dbReference>
<proteinExistence type="predicted"/>
<evidence type="ECO:0000256" key="3">
    <source>
        <dbReference type="ARBA" id="ARBA00022691"/>
    </source>
</evidence>
<dbReference type="PROSITE" id="PS51678">
    <property type="entry name" value="SAM_MT_PRMT"/>
    <property type="match status" value="1"/>
</dbReference>
<keyword evidence="3 4" id="KW-0949">S-adenosyl-L-methionine</keyword>
<dbReference type="Gene3D" id="3.40.50.150">
    <property type="entry name" value="Vaccinia Virus protein VP39"/>
    <property type="match status" value="1"/>
</dbReference>
<evidence type="ECO:0000256" key="2">
    <source>
        <dbReference type="ARBA" id="ARBA00022679"/>
    </source>
</evidence>
<dbReference type="CDD" id="cd02440">
    <property type="entry name" value="AdoMet_MTases"/>
    <property type="match status" value="1"/>
</dbReference>
<sequence length="386" mass="42998">MKIERVDEQANGNVNIFLRVEKGDESVDKLRTLAESESADLWKRRISADDEKEARKFYNAQISGKEYSVVVLDVHDDINQISVVDPYYSSYEDVEVHRLMLLDKPRTEWYMKMISSLNLNNKSVLDVGAGSGILSLSAASAGAKYVHAVEAAPLMVKALAQTFKTNKVDGSVHSTKVEDLELGEVDVIVSEWMGFYLLHESMLDSVILSRDKFLKPGGTMVPSQAKIFLSLVSVPDLYRERVSFWDNVYGYDMSSLKNMAIMKLIGSPTCEVVKPENLISDVAEYAAFDLTTVTSSELAHLERKIVFTVARDSSFHGICCFFDVRMGNGDPLSTSPHAPATHWKQSLFMLGGEYQVKASEKVEATVEMRKSADNPRQYSIGVSMGS</sequence>
<feature type="domain" description="Protein arginine N-methyltransferase" evidence="5">
    <location>
        <begin position="224"/>
        <end position="381"/>
    </location>
</feature>
<evidence type="ECO:0000313" key="7">
    <source>
        <dbReference type="Proteomes" id="UP001157974"/>
    </source>
</evidence>
<dbReference type="InterPro" id="IPR055135">
    <property type="entry name" value="PRMT_dom"/>
</dbReference>